<keyword evidence="6 11" id="KW-0133">Cell shape</keyword>
<evidence type="ECO:0000256" key="3">
    <source>
        <dbReference type="ARBA" id="ARBA00022676"/>
    </source>
</evidence>
<dbReference type="GO" id="GO:0015648">
    <property type="term" value="F:lipid-linked peptidoglycan transporter activity"/>
    <property type="evidence" value="ECO:0007669"/>
    <property type="project" value="TreeGrafter"/>
</dbReference>
<sequence>MFDRRLLEHFDWVLLFTVTAISIIGFFSIYSASVSYGTVTPYFKKQVLWFYLGLMAMVAMTLVDYRTLGKFSLWVHFGIIVLLVFVLLYGTGGPGSRVNRWIKVGSFFLQPSEFTKFTLVLYLAHYFRDARRIQDLGFKDILWPLAVTILPFVLILKQPDLGTAGILLFVFTPIIFLAGLRYKVILITGLLGLISLPFGWFFLLKTYQKNRILTLINPDLDPLGKGYHIIQSKIAIGSGGLWGKGYMQGTQAHLNFLPARHTDFIFSVFTEEWGFVGAITLVGIYFFLIMWCLRLVGKTRDRSGTILTLGVTSILFSHIAINIGMVIGLLPVVGMPLPFMSYGGSAMISSMIGIGLILNVRMRRYDI</sequence>
<proteinExistence type="inferred from homology"/>
<dbReference type="EC" id="2.4.99.28" evidence="11"/>
<comment type="pathway">
    <text evidence="11">Cell wall biogenesis; peptidoglycan biosynthesis.</text>
</comment>
<accession>A0A2A4T342</accession>
<gene>
    <name evidence="11" type="primary">rodA</name>
    <name evidence="12" type="ORF">COB67_08265</name>
</gene>
<dbReference type="InterPro" id="IPR011923">
    <property type="entry name" value="RodA/MrdB"/>
</dbReference>
<keyword evidence="7 11" id="KW-0573">Peptidoglycan synthesis</keyword>
<dbReference type="GO" id="GO:0071555">
    <property type="term" value="P:cell wall organization"/>
    <property type="evidence" value="ECO:0007669"/>
    <property type="project" value="UniProtKB-KW"/>
</dbReference>
<keyword evidence="2 11" id="KW-1003">Cell membrane</keyword>
<keyword evidence="5 11" id="KW-0812">Transmembrane</keyword>
<keyword evidence="10 11" id="KW-0961">Cell wall biogenesis/degradation</keyword>
<organism evidence="12 13">
    <name type="scientific">SAR324 cluster bacterium</name>
    <dbReference type="NCBI Taxonomy" id="2024889"/>
    <lineage>
        <taxon>Bacteria</taxon>
        <taxon>Deltaproteobacteria</taxon>
        <taxon>SAR324 cluster</taxon>
    </lineage>
</organism>
<feature type="transmembrane region" description="Helical" evidence="11">
    <location>
        <begin position="339"/>
        <end position="360"/>
    </location>
</feature>
<evidence type="ECO:0000256" key="7">
    <source>
        <dbReference type="ARBA" id="ARBA00022984"/>
    </source>
</evidence>
<evidence type="ECO:0000256" key="11">
    <source>
        <dbReference type="HAMAP-Rule" id="MF_02079"/>
    </source>
</evidence>
<evidence type="ECO:0000256" key="5">
    <source>
        <dbReference type="ARBA" id="ARBA00022692"/>
    </source>
</evidence>
<feature type="transmembrane region" description="Helical" evidence="11">
    <location>
        <begin position="305"/>
        <end position="333"/>
    </location>
</feature>
<evidence type="ECO:0000256" key="1">
    <source>
        <dbReference type="ARBA" id="ARBA00004141"/>
    </source>
</evidence>
<comment type="function">
    <text evidence="11">Peptidoglycan polymerase that is essential for cell wall elongation.</text>
</comment>
<keyword evidence="4 11" id="KW-0808">Transferase</keyword>
<dbReference type="InterPro" id="IPR001182">
    <property type="entry name" value="FtsW/RodA"/>
</dbReference>
<dbReference type="EMBL" id="NVSR01000055">
    <property type="protein sequence ID" value="PCI27575.1"/>
    <property type="molecule type" value="Genomic_DNA"/>
</dbReference>
<dbReference type="NCBIfam" id="TIGR02210">
    <property type="entry name" value="rodA_shape"/>
    <property type="match status" value="1"/>
</dbReference>
<dbReference type="GO" id="GO:0005886">
    <property type="term" value="C:plasma membrane"/>
    <property type="evidence" value="ECO:0007669"/>
    <property type="project" value="UniProtKB-SubCell"/>
</dbReference>
<dbReference type="Pfam" id="PF01098">
    <property type="entry name" value="FTSW_RODA_SPOVE"/>
    <property type="match status" value="1"/>
</dbReference>
<dbReference type="PROSITE" id="PS00428">
    <property type="entry name" value="FTSW_RODA_SPOVE"/>
    <property type="match status" value="1"/>
</dbReference>
<dbReference type="PANTHER" id="PTHR30474:SF1">
    <property type="entry name" value="PEPTIDOGLYCAN GLYCOSYLTRANSFERASE MRDB"/>
    <property type="match status" value="1"/>
</dbReference>
<dbReference type="GO" id="GO:0032153">
    <property type="term" value="C:cell division site"/>
    <property type="evidence" value="ECO:0007669"/>
    <property type="project" value="TreeGrafter"/>
</dbReference>
<name>A0A2A4T342_9DELT</name>
<keyword evidence="3 11" id="KW-0328">Glycosyltransferase</keyword>
<comment type="caution">
    <text evidence="12">The sequence shown here is derived from an EMBL/GenBank/DDBJ whole genome shotgun (WGS) entry which is preliminary data.</text>
</comment>
<feature type="transmembrane region" description="Helical" evidence="11">
    <location>
        <begin position="48"/>
        <end position="65"/>
    </location>
</feature>
<protein>
    <recommendedName>
        <fullName evidence="11">Peptidoglycan glycosyltransferase RodA</fullName>
        <shortName evidence="11">PGT</shortName>
        <ecNumber evidence="11">2.4.99.28</ecNumber>
    </recommendedName>
    <alternativeName>
        <fullName evidence="11">Cell elongation protein RodA</fullName>
    </alternativeName>
    <alternativeName>
        <fullName evidence="11">Cell wall polymerase</fullName>
    </alternativeName>
    <alternativeName>
        <fullName evidence="11">Peptidoglycan polymerase</fullName>
        <shortName evidence="11">PG polymerase</shortName>
    </alternativeName>
</protein>
<dbReference type="InterPro" id="IPR018365">
    <property type="entry name" value="Cell_cycle_FtsW-rel_CS"/>
</dbReference>
<comment type="subcellular location">
    <subcellularLocation>
        <location evidence="11">Cell membrane</location>
        <topology evidence="11">Multi-pass membrane protein</topology>
    </subcellularLocation>
    <subcellularLocation>
        <location evidence="1">Membrane</location>
        <topology evidence="1">Multi-pass membrane protein</topology>
    </subcellularLocation>
</comment>
<feature type="transmembrane region" description="Helical" evidence="11">
    <location>
        <begin position="136"/>
        <end position="155"/>
    </location>
</feature>
<feature type="transmembrane region" description="Helical" evidence="11">
    <location>
        <begin position="185"/>
        <end position="203"/>
    </location>
</feature>
<keyword evidence="8 11" id="KW-1133">Transmembrane helix</keyword>
<comment type="similarity">
    <text evidence="11">Belongs to the SEDS family. MrdB/RodA subfamily.</text>
</comment>
<evidence type="ECO:0000256" key="10">
    <source>
        <dbReference type="ARBA" id="ARBA00023316"/>
    </source>
</evidence>
<evidence type="ECO:0000256" key="9">
    <source>
        <dbReference type="ARBA" id="ARBA00023136"/>
    </source>
</evidence>
<comment type="catalytic activity">
    <reaction evidence="11">
        <text>[GlcNAc-(1-&gt;4)-Mur2Ac(oyl-L-Ala-gamma-D-Glu-L-Lys-D-Ala-D-Ala)](n)-di-trans,octa-cis-undecaprenyl diphosphate + beta-D-GlcNAc-(1-&gt;4)-Mur2Ac(oyl-L-Ala-gamma-D-Glu-L-Lys-D-Ala-D-Ala)-di-trans,octa-cis-undecaprenyl diphosphate = [GlcNAc-(1-&gt;4)-Mur2Ac(oyl-L-Ala-gamma-D-Glu-L-Lys-D-Ala-D-Ala)](n+1)-di-trans,octa-cis-undecaprenyl diphosphate + di-trans,octa-cis-undecaprenyl diphosphate + H(+)</text>
        <dbReference type="Rhea" id="RHEA:23708"/>
        <dbReference type="Rhea" id="RHEA-COMP:9602"/>
        <dbReference type="Rhea" id="RHEA-COMP:9603"/>
        <dbReference type="ChEBI" id="CHEBI:15378"/>
        <dbReference type="ChEBI" id="CHEBI:58405"/>
        <dbReference type="ChEBI" id="CHEBI:60033"/>
        <dbReference type="ChEBI" id="CHEBI:78435"/>
        <dbReference type="EC" id="2.4.99.28"/>
    </reaction>
</comment>
<dbReference type="GO" id="GO:0009252">
    <property type="term" value="P:peptidoglycan biosynthetic process"/>
    <property type="evidence" value="ECO:0007669"/>
    <property type="project" value="UniProtKB-UniRule"/>
</dbReference>
<evidence type="ECO:0000256" key="4">
    <source>
        <dbReference type="ARBA" id="ARBA00022679"/>
    </source>
</evidence>
<dbReference type="GO" id="GO:0008955">
    <property type="term" value="F:peptidoglycan glycosyltransferase activity"/>
    <property type="evidence" value="ECO:0007669"/>
    <property type="project" value="UniProtKB-UniRule"/>
</dbReference>
<feature type="transmembrane region" description="Helical" evidence="11">
    <location>
        <begin position="161"/>
        <end position="178"/>
    </location>
</feature>
<keyword evidence="9 11" id="KW-0472">Membrane</keyword>
<evidence type="ECO:0000256" key="8">
    <source>
        <dbReference type="ARBA" id="ARBA00022989"/>
    </source>
</evidence>
<feature type="transmembrane region" description="Helical" evidence="11">
    <location>
        <begin position="273"/>
        <end position="293"/>
    </location>
</feature>
<evidence type="ECO:0000256" key="2">
    <source>
        <dbReference type="ARBA" id="ARBA00022475"/>
    </source>
</evidence>
<dbReference type="GO" id="GO:0051301">
    <property type="term" value="P:cell division"/>
    <property type="evidence" value="ECO:0007669"/>
    <property type="project" value="InterPro"/>
</dbReference>
<dbReference type="GO" id="GO:0008360">
    <property type="term" value="P:regulation of cell shape"/>
    <property type="evidence" value="ECO:0007669"/>
    <property type="project" value="UniProtKB-KW"/>
</dbReference>
<feature type="transmembrane region" description="Helical" evidence="11">
    <location>
        <begin position="72"/>
        <end position="92"/>
    </location>
</feature>
<reference evidence="13" key="1">
    <citation type="submission" date="2017-08" db="EMBL/GenBank/DDBJ databases">
        <title>A dynamic microbial community with high functional redundancy inhabits the cold, oxic subseafloor aquifer.</title>
        <authorList>
            <person name="Tully B.J."/>
            <person name="Wheat C.G."/>
            <person name="Glazer B.T."/>
            <person name="Huber J.A."/>
        </authorList>
    </citation>
    <scope>NUCLEOTIDE SEQUENCE [LARGE SCALE GENOMIC DNA]</scope>
</reference>
<dbReference type="UniPathway" id="UPA00219"/>
<dbReference type="HAMAP" id="MF_02079">
    <property type="entry name" value="PGT_RodA"/>
    <property type="match status" value="1"/>
</dbReference>
<feature type="transmembrane region" description="Helical" evidence="11">
    <location>
        <begin position="12"/>
        <end position="36"/>
    </location>
</feature>
<dbReference type="PANTHER" id="PTHR30474">
    <property type="entry name" value="CELL CYCLE PROTEIN"/>
    <property type="match status" value="1"/>
</dbReference>
<dbReference type="Proteomes" id="UP000218113">
    <property type="component" value="Unassembled WGS sequence"/>
</dbReference>
<evidence type="ECO:0000256" key="6">
    <source>
        <dbReference type="ARBA" id="ARBA00022960"/>
    </source>
</evidence>
<evidence type="ECO:0000313" key="13">
    <source>
        <dbReference type="Proteomes" id="UP000218113"/>
    </source>
</evidence>
<evidence type="ECO:0000313" key="12">
    <source>
        <dbReference type="EMBL" id="PCI27575.1"/>
    </source>
</evidence>
<dbReference type="AlphaFoldDB" id="A0A2A4T342"/>